<dbReference type="Pfam" id="PF02909">
    <property type="entry name" value="TetR_C_1"/>
    <property type="match status" value="1"/>
</dbReference>
<dbReference type="InterPro" id="IPR009057">
    <property type="entry name" value="Homeodomain-like_sf"/>
</dbReference>
<evidence type="ECO:0000256" key="2">
    <source>
        <dbReference type="ARBA" id="ARBA00023125"/>
    </source>
</evidence>
<feature type="region of interest" description="Disordered" evidence="5">
    <location>
        <begin position="337"/>
        <end position="361"/>
    </location>
</feature>
<evidence type="ECO:0000259" key="7">
    <source>
        <dbReference type="PROSITE" id="PS50977"/>
    </source>
</evidence>
<feature type="region of interest" description="Disordered" evidence="5">
    <location>
        <begin position="75"/>
        <end position="115"/>
    </location>
</feature>
<dbReference type="PROSITE" id="PS50977">
    <property type="entry name" value="HTH_TETR_2"/>
    <property type="match status" value="1"/>
</dbReference>
<organism evidence="8 9">
    <name type="scientific">Nocardiopsis tropica</name>
    <dbReference type="NCBI Taxonomy" id="109330"/>
    <lineage>
        <taxon>Bacteria</taxon>
        <taxon>Bacillati</taxon>
        <taxon>Actinomycetota</taxon>
        <taxon>Actinomycetes</taxon>
        <taxon>Streptosporangiales</taxon>
        <taxon>Nocardiopsidaceae</taxon>
        <taxon>Nocardiopsis</taxon>
    </lineage>
</organism>
<keyword evidence="2 4" id="KW-0238">DNA-binding</keyword>
<protein>
    <submittedName>
        <fullName evidence="8">GntR family transcriptional regulator</fullName>
    </submittedName>
</protein>
<dbReference type="RefSeq" id="WP_330160676.1">
    <property type="nucleotide sequence ID" value="NZ_BAAAJA010000017.1"/>
</dbReference>
<dbReference type="Pfam" id="PF00440">
    <property type="entry name" value="TetR_N"/>
    <property type="match status" value="1"/>
</dbReference>
<dbReference type="Pfam" id="PF00392">
    <property type="entry name" value="GntR"/>
    <property type="match status" value="1"/>
</dbReference>
<evidence type="ECO:0000256" key="1">
    <source>
        <dbReference type="ARBA" id="ARBA00023015"/>
    </source>
</evidence>
<dbReference type="InterPro" id="IPR036271">
    <property type="entry name" value="Tet_transcr_reg_TetR-rel_C_sf"/>
</dbReference>
<dbReference type="SUPFAM" id="SSF48498">
    <property type="entry name" value="Tetracyclin repressor-like, C-terminal domain"/>
    <property type="match status" value="1"/>
</dbReference>
<dbReference type="SUPFAM" id="SSF46689">
    <property type="entry name" value="Homeodomain-like"/>
    <property type="match status" value="1"/>
</dbReference>
<evidence type="ECO:0000256" key="4">
    <source>
        <dbReference type="PROSITE-ProRule" id="PRU00335"/>
    </source>
</evidence>
<keyword evidence="1" id="KW-0805">Transcription regulation</keyword>
<dbReference type="InterPro" id="IPR050109">
    <property type="entry name" value="HTH-type_TetR-like_transc_reg"/>
</dbReference>
<comment type="caution">
    <text evidence="8">The sequence shown here is derived from an EMBL/GenBank/DDBJ whole genome shotgun (WGS) entry which is preliminary data.</text>
</comment>
<dbReference type="PANTHER" id="PTHR30055">
    <property type="entry name" value="HTH-TYPE TRANSCRIPTIONAL REGULATOR RUTR"/>
    <property type="match status" value="1"/>
</dbReference>
<keyword evidence="3" id="KW-0804">Transcription</keyword>
<evidence type="ECO:0000313" key="8">
    <source>
        <dbReference type="EMBL" id="MEE2053748.1"/>
    </source>
</evidence>
<accession>A0ABU7KWT8</accession>
<evidence type="ECO:0000256" key="5">
    <source>
        <dbReference type="SAM" id="MobiDB-lite"/>
    </source>
</evidence>
<evidence type="ECO:0000259" key="6">
    <source>
        <dbReference type="PROSITE" id="PS50949"/>
    </source>
</evidence>
<dbReference type="Gene3D" id="1.10.357.10">
    <property type="entry name" value="Tetracycline Repressor, domain 2"/>
    <property type="match status" value="1"/>
</dbReference>
<gene>
    <name evidence="8" type="ORF">Q8A49_24925</name>
</gene>
<dbReference type="InterPro" id="IPR004111">
    <property type="entry name" value="Repressor_TetR_C"/>
</dbReference>
<dbReference type="Gene3D" id="1.10.10.10">
    <property type="entry name" value="Winged helix-like DNA-binding domain superfamily/Winged helix DNA-binding domain"/>
    <property type="match status" value="1"/>
</dbReference>
<dbReference type="PROSITE" id="PS50949">
    <property type="entry name" value="HTH_GNTR"/>
    <property type="match status" value="1"/>
</dbReference>
<reference evidence="8 9" key="1">
    <citation type="submission" date="2023-07" db="EMBL/GenBank/DDBJ databases">
        <authorList>
            <person name="Girao M."/>
            <person name="Carvalho M.F."/>
        </authorList>
    </citation>
    <scope>NUCLEOTIDE SEQUENCE [LARGE SCALE GENOMIC DNA]</scope>
    <source>
        <strain evidence="8 9">66/93</strain>
    </source>
</reference>
<dbReference type="InterPro" id="IPR036388">
    <property type="entry name" value="WH-like_DNA-bd_sf"/>
</dbReference>
<dbReference type="SUPFAM" id="SSF46785">
    <property type="entry name" value="Winged helix' DNA-binding domain"/>
    <property type="match status" value="1"/>
</dbReference>
<feature type="domain" description="HTH tetR-type" evidence="7">
    <location>
        <begin position="117"/>
        <end position="177"/>
    </location>
</feature>
<dbReference type="InterPro" id="IPR001647">
    <property type="entry name" value="HTH_TetR"/>
</dbReference>
<dbReference type="PANTHER" id="PTHR30055:SF151">
    <property type="entry name" value="TRANSCRIPTIONAL REGULATORY PROTEIN"/>
    <property type="match status" value="1"/>
</dbReference>
<dbReference type="InterPro" id="IPR000524">
    <property type="entry name" value="Tscrpt_reg_HTH_GntR"/>
</dbReference>
<sequence>MMSTTAKQELPPYARVVADIRARIDAGELRPGDRVPSTREIMREWGVAMATATKALAALRREGLVEAVRGVGTLVREREPDSAPDPRGSQGRREYRIPPERPRRSEPTERRPAADTALTREAIVRVAITIADAEGIEGLSMRRVATQLGVSTMALYRHVANKDALVTAMIDQVYTEHALPEPPPADWREALELALRTEWGIYRRHPWSVRLTMLAGAVQSPQLLENAEWMMRVVSARGRSPDEAMAVLTFVSAYTSGMALQATRAVVEDYEFGMDAEHWWRSRGPEFLRLAEQGRYPLTFSISGPPDVHGVFELGMKHLLDGLTPLIEGGAVTAEGRRGAVPHPDVQDSDPGPGSCPLRHG</sequence>
<feature type="domain" description="HTH gntR-type" evidence="6">
    <location>
        <begin position="10"/>
        <end position="78"/>
    </location>
</feature>
<name>A0ABU7KWT8_9ACTN</name>
<dbReference type="InterPro" id="IPR036390">
    <property type="entry name" value="WH_DNA-bd_sf"/>
</dbReference>
<dbReference type="SMART" id="SM00345">
    <property type="entry name" value="HTH_GNTR"/>
    <property type="match status" value="1"/>
</dbReference>
<dbReference type="EMBL" id="JAUUCC010000081">
    <property type="protein sequence ID" value="MEE2053748.1"/>
    <property type="molecule type" value="Genomic_DNA"/>
</dbReference>
<proteinExistence type="predicted"/>
<feature type="DNA-binding region" description="H-T-H motif" evidence="4">
    <location>
        <begin position="140"/>
        <end position="159"/>
    </location>
</feature>
<evidence type="ECO:0000256" key="3">
    <source>
        <dbReference type="ARBA" id="ARBA00023163"/>
    </source>
</evidence>
<feature type="compositionally biased region" description="Basic and acidic residues" evidence="5">
    <location>
        <begin position="91"/>
        <end position="113"/>
    </location>
</feature>
<evidence type="ECO:0000313" key="9">
    <source>
        <dbReference type="Proteomes" id="UP001348641"/>
    </source>
</evidence>
<dbReference type="Proteomes" id="UP001348641">
    <property type="component" value="Unassembled WGS sequence"/>
</dbReference>
<dbReference type="Gene3D" id="1.10.10.60">
    <property type="entry name" value="Homeodomain-like"/>
    <property type="match status" value="1"/>
</dbReference>